<accession>A0A9P4XXS3</accession>
<dbReference type="Gene3D" id="3.40.30.10">
    <property type="entry name" value="Glutaredoxin"/>
    <property type="match status" value="1"/>
</dbReference>
<reference evidence="2" key="1">
    <citation type="journal article" date="2020" name="Phytopathology">
        <title>Genome sequence of the chestnut blight fungus Cryphonectria parasitica EP155: A fundamental resource for an archetypical invasive plant pathogen.</title>
        <authorList>
            <person name="Crouch J.A."/>
            <person name="Dawe A."/>
            <person name="Aerts A."/>
            <person name="Barry K."/>
            <person name="Churchill A.C.L."/>
            <person name="Grimwood J."/>
            <person name="Hillman B."/>
            <person name="Milgroom M.G."/>
            <person name="Pangilinan J."/>
            <person name="Smith M."/>
            <person name="Salamov A."/>
            <person name="Schmutz J."/>
            <person name="Yadav J."/>
            <person name="Grigoriev I.V."/>
            <person name="Nuss D."/>
        </authorList>
    </citation>
    <scope>NUCLEOTIDE SEQUENCE</scope>
    <source>
        <strain evidence="2">EP155</strain>
    </source>
</reference>
<dbReference type="AlphaFoldDB" id="A0A9P4XXS3"/>
<dbReference type="SUPFAM" id="SSF52833">
    <property type="entry name" value="Thioredoxin-like"/>
    <property type="match status" value="1"/>
</dbReference>
<name>A0A9P4XXS3_CRYP1</name>
<dbReference type="InterPro" id="IPR036249">
    <property type="entry name" value="Thioredoxin-like_sf"/>
</dbReference>
<evidence type="ECO:0000256" key="1">
    <source>
        <dbReference type="SAM" id="MobiDB-lite"/>
    </source>
</evidence>
<dbReference type="RefSeq" id="XP_040774200.1">
    <property type="nucleotide sequence ID" value="XM_040921594.1"/>
</dbReference>
<comment type="caution">
    <text evidence="2">The sequence shown here is derived from an EMBL/GenBank/DDBJ whole genome shotgun (WGS) entry which is preliminary data.</text>
</comment>
<dbReference type="PANTHER" id="PTHR42336:SF1">
    <property type="entry name" value="ALKYL HYDROPEROXIDE REDUCTASE SUBUNIT C_ THIOL SPECIFIC ANTIOXIDANT DOMAIN-CONTAINING PROTEIN"/>
    <property type="match status" value="1"/>
</dbReference>
<feature type="region of interest" description="Disordered" evidence="1">
    <location>
        <begin position="1"/>
        <end position="29"/>
    </location>
</feature>
<keyword evidence="3" id="KW-1185">Reference proteome</keyword>
<dbReference type="OrthoDB" id="40334at2759"/>
<dbReference type="Proteomes" id="UP000803844">
    <property type="component" value="Unassembled WGS sequence"/>
</dbReference>
<dbReference type="EMBL" id="MU032349">
    <property type="protein sequence ID" value="KAF3763239.1"/>
    <property type="molecule type" value="Genomic_DNA"/>
</dbReference>
<dbReference type="Pfam" id="PF13911">
    <property type="entry name" value="AhpC-TSA_2"/>
    <property type="match status" value="1"/>
</dbReference>
<dbReference type="GeneID" id="63838723"/>
<gene>
    <name evidence="2" type="ORF">M406DRAFT_340863</name>
</gene>
<proteinExistence type="predicted"/>
<dbReference type="InterPro" id="IPR032801">
    <property type="entry name" value="PXL2A/B/C"/>
</dbReference>
<protein>
    <recommendedName>
        <fullName evidence="4">Thioredoxin domain-containing protein</fullName>
    </recommendedName>
</protein>
<sequence>MSATQEFYSWLTPPKIPTSPAPEVGQPAPSTARLKLPQSGDKLTILTFLRHCGCPFAEKTFLRLRETAKGHSDIHFIAVSHSSREHTDKWLHDIGGTNPDNLEVVVDDKREIYAAWGLGVASFWHVLNPMGLYDVFRLARDDGISNRPTESGFRFQTSGSWAVDGQGKVVWGGVAASANEIPNLDEAVQALERK</sequence>
<organism evidence="2 3">
    <name type="scientific">Cryphonectria parasitica (strain ATCC 38755 / EP155)</name>
    <dbReference type="NCBI Taxonomy" id="660469"/>
    <lineage>
        <taxon>Eukaryota</taxon>
        <taxon>Fungi</taxon>
        <taxon>Dikarya</taxon>
        <taxon>Ascomycota</taxon>
        <taxon>Pezizomycotina</taxon>
        <taxon>Sordariomycetes</taxon>
        <taxon>Sordariomycetidae</taxon>
        <taxon>Diaporthales</taxon>
        <taxon>Cryphonectriaceae</taxon>
        <taxon>Cryphonectria-Endothia species complex</taxon>
        <taxon>Cryphonectria</taxon>
    </lineage>
</organism>
<evidence type="ECO:0000313" key="2">
    <source>
        <dbReference type="EMBL" id="KAF3763239.1"/>
    </source>
</evidence>
<dbReference type="PANTHER" id="PTHR42336">
    <property type="entry name" value="THIOREDOXIN DOMAIN-CONTAINING PROTEIN-RELATED"/>
    <property type="match status" value="1"/>
</dbReference>
<evidence type="ECO:0008006" key="4">
    <source>
        <dbReference type="Google" id="ProtNLM"/>
    </source>
</evidence>
<evidence type="ECO:0000313" key="3">
    <source>
        <dbReference type="Proteomes" id="UP000803844"/>
    </source>
</evidence>